<dbReference type="InterPro" id="IPR001789">
    <property type="entry name" value="Sig_transdc_resp-reg_receiver"/>
</dbReference>
<evidence type="ECO:0000313" key="4">
    <source>
        <dbReference type="Proteomes" id="UP000034036"/>
    </source>
</evidence>
<reference evidence="3 4" key="1">
    <citation type="journal article" date="2015" name="Nature">
        <title>rRNA introns, odd ribosomes, and small enigmatic genomes across a large radiation of phyla.</title>
        <authorList>
            <person name="Brown C.T."/>
            <person name="Hug L.A."/>
            <person name="Thomas B.C."/>
            <person name="Sharon I."/>
            <person name="Castelle C.J."/>
            <person name="Singh A."/>
            <person name="Wilkins M.J."/>
            <person name="Williams K.H."/>
            <person name="Banfield J.F."/>
        </authorList>
    </citation>
    <scope>NUCLEOTIDE SEQUENCE [LARGE SCALE GENOMIC DNA]</scope>
</reference>
<dbReference type="AlphaFoldDB" id="A0A0G0ZIZ4"/>
<evidence type="ECO:0000313" key="3">
    <source>
        <dbReference type="EMBL" id="KKS48644.1"/>
    </source>
</evidence>
<protein>
    <recommendedName>
        <fullName evidence="2">Response regulatory domain-containing protein</fullName>
    </recommendedName>
</protein>
<feature type="domain" description="Response regulatory" evidence="2">
    <location>
        <begin position="5"/>
        <end position="121"/>
    </location>
</feature>
<name>A0A0G0ZIZ4_9BACT</name>
<dbReference type="GO" id="GO:0000160">
    <property type="term" value="P:phosphorelay signal transduction system"/>
    <property type="evidence" value="ECO:0007669"/>
    <property type="project" value="InterPro"/>
</dbReference>
<dbReference type="Proteomes" id="UP000034036">
    <property type="component" value="Unassembled WGS sequence"/>
</dbReference>
<dbReference type="CDD" id="cd00156">
    <property type="entry name" value="REC"/>
    <property type="match status" value="1"/>
</dbReference>
<sequence>MQNNKVLIVDDEPDRMKLMSTWFAYIRGYEVVLERSGPAAKKRLELGERFSLAISAFEMRHVSGKEIADQVKSLDPHAKTLLVTSAHPSLLCELSRCKSVDGLITVDDFVSREGGWAQKISACLPKFQ</sequence>
<dbReference type="PROSITE" id="PS50110">
    <property type="entry name" value="RESPONSE_REGULATORY"/>
    <property type="match status" value="1"/>
</dbReference>
<comment type="caution">
    <text evidence="1">Lacks conserved residue(s) required for the propagation of feature annotation.</text>
</comment>
<gene>
    <name evidence="3" type="ORF">UV11_C0006G0049</name>
</gene>
<dbReference type="STRING" id="1618659.UV11_C0006G0049"/>
<dbReference type="Gene3D" id="3.40.50.2300">
    <property type="match status" value="1"/>
</dbReference>
<proteinExistence type="predicted"/>
<evidence type="ECO:0000256" key="1">
    <source>
        <dbReference type="PROSITE-ProRule" id="PRU00169"/>
    </source>
</evidence>
<comment type="caution">
    <text evidence="3">The sequence shown here is derived from an EMBL/GenBank/DDBJ whole genome shotgun (WGS) entry which is preliminary data.</text>
</comment>
<dbReference type="InterPro" id="IPR011006">
    <property type="entry name" value="CheY-like_superfamily"/>
</dbReference>
<accession>A0A0G0ZIZ4</accession>
<organism evidence="3 4">
    <name type="scientific">Candidatus Giovannonibacteria bacterium GW2011_GWF2_42_19</name>
    <dbReference type="NCBI Taxonomy" id="1618659"/>
    <lineage>
        <taxon>Bacteria</taxon>
        <taxon>Candidatus Giovannoniibacteriota</taxon>
    </lineage>
</organism>
<dbReference type="SUPFAM" id="SSF52172">
    <property type="entry name" value="CheY-like"/>
    <property type="match status" value="1"/>
</dbReference>
<dbReference type="EMBL" id="LCDF01000006">
    <property type="protein sequence ID" value="KKS48644.1"/>
    <property type="molecule type" value="Genomic_DNA"/>
</dbReference>
<evidence type="ECO:0000259" key="2">
    <source>
        <dbReference type="PROSITE" id="PS50110"/>
    </source>
</evidence>
<dbReference type="Pfam" id="PF00072">
    <property type="entry name" value="Response_reg"/>
    <property type="match status" value="1"/>
</dbReference>